<accession>A0A1F7Y3C1</accession>
<feature type="transmembrane region" description="Helical" evidence="1">
    <location>
        <begin position="75"/>
        <end position="92"/>
    </location>
</feature>
<evidence type="ECO:0000313" key="3">
    <source>
        <dbReference type="Proteomes" id="UP000178750"/>
    </source>
</evidence>
<organism evidence="2 3">
    <name type="scientific">Candidatus Woesebacteria bacterium RIFCSPHIGHO2_01_FULL_38_9b</name>
    <dbReference type="NCBI Taxonomy" id="1802493"/>
    <lineage>
        <taxon>Bacteria</taxon>
        <taxon>Candidatus Woeseibacteriota</taxon>
    </lineage>
</organism>
<evidence type="ECO:0008006" key="4">
    <source>
        <dbReference type="Google" id="ProtNLM"/>
    </source>
</evidence>
<dbReference type="AlphaFoldDB" id="A0A1F7Y3C1"/>
<keyword evidence="1" id="KW-0812">Transmembrane</keyword>
<dbReference type="EMBL" id="MGGF01000024">
    <property type="protein sequence ID" value="OGM21813.1"/>
    <property type="molecule type" value="Genomic_DNA"/>
</dbReference>
<evidence type="ECO:0000313" key="2">
    <source>
        <dbReference type="EMBL" id="OGM21813.1"/>
    </source>
</evidence>
<feature type="transmembrane region" description="Helical" evidence="1">
    <location>
        <begin position="52"/>
        <end position="69"/>
    </location>
</feature>
<evidence type="ECO:0000256" key="1">
    <source>
        <dbReference type="SAM" id="Phobius"/>
    </source>
</evidence>
<reference evidence="2 3" key="1">
    <citation type="journal article" date="2016" name="Nat. Commun.">
        <title>Thousands of microbial genomes shed light on interconnected biogeochemical processes in an aquifer system.</title>
        <authorList>
            <person name="Anantharaman K."/>
            <person name="Brown C.T."/>
            <person name="Hug L.A."/>
            <person name="Sharon I."/>
            <person name="Castelle C.J."/>
            <person name="Probst A.J."/>
            <person name="Thomas B.C."/>
            <person name="Singh A."/>
            <person name="Wilkins M.J."/>
            <person name="Karaoz U."/>
            <person name="Brodie E.L."/>
            <person name="Williams K.H."/>
            <person name="Hubbard S.S."/>
            <person name="Banfield J.F."/>
        </authorList>
    </citation>
    <scope>NUCLEOTIDE SEQUENCE [LARGE SCALE GENOMIC DNA]</scope>
</reference>
<comment type="caution">
    <text evidence="2">The sequence shown here is derived from an EMBL/GenBank/DDBJ whole genome shotgun (WGS) entry which is preliminary data.</text>
</comment>
<proteinExistence type="predicted"/>
<keyword evidence="1" id="KW-0472">Membrane</keyword>
<name>A0A1F7Y3C1_9BACT</name>
<protein>
    <recommendedName>
        <fullName evidence="4">DUF5673 domain-containing protein</fullName>
    </recommendedName>
</protein>
<gene>
    <name evidence="2" type="ORF">A2863_04360</name>
</gene>
<sequence>MENPAETPSAQGVQQTQQTVSPVQPMQHIQPEEVLLTWESANRPFKKRDREYYTTIAVIVFLLSIILFFAGQFLLIAVIVSFAFVSYALAAVPPENTKHIITTYGIRMGGKLYTWDMLGRFWFTTALGQRVLHVEYYHRFIGNLSLVLNNVKEEDVKSTLEKYLVFERPVQTFAERGAQWLQQKFPLDKA</sequence>
<dbReference type="Proteomes" id="UP000178750">
    <property type="component" value="Unassembled WGS sequence"/>
</dbReference>
<keyword evidence="1" id="KW-1133">Transmembrane helix</keyword>